<comment type="subcellular location">
    <subcellularLocation>
        <location evidence="1">Membrane</location>
    </subcellularLocation>
</comment>
<feature type="transmembrane region" description="Helical" evidence="10">
    <location>
        <begin position="20"/>
        <end position="41"/>
    </location>
</feature>
<protein>
    <submittedName>
        <fullName evidence="13">Adenylate/guanylate cyclase domain-containing protein</fullName>
    </submittedName>
</protein>
<name>A0ABS3FYX0_9CYAN</name>
<evidence type="ECO:0000256" key="8">
    <source>
        <dbReference type="SAM" id="Coils"/>
    </source>
</evidence>
<gene>
    <name evidence="13" type="ORF">J0895_25285</name>
</gene>
<dbReference type="PROSITE" id="PS50125">
    <property type="entry name" value="GUANYLATE_CYCLASE_2"/>
    <property type="match status" value="1"/>
</dbReference>
<keyword evidence="3" id="KW-0547">Nucleotide-binding</keyword>
<dbReference type="EMBL" id="JAFLQW010000674">
    <property type="protein sequence ID" value="MBO0352334.1"/>
    <property type="molecule type" value="Genomic_DNA"/>
</dbReference>
<evidence type="ECO:0000256" key="6">
    <source>
        <dbReference type="ARBA" id="ARBA00023239"/>
    </source>
</evidence>
<dbReference type="Gene3D" id="6.10.340.10">
    <property type="match status" value="1"/>
</dbReference>
<evidence type="ECO:0000256" key="1">
    <source>
        <dbReference type="ARBA" id="ARBA00004370"/>
    </source>
</evidence>
<dbReference type="InterPro" id="IPR003660">
    <property type="entry name" value="HAMP_dom"/>
</dbReference>
<dbReference type="Gene3D" id="3.30.70.1230">
    <property type="entry name" value="Nucleotide cyclase"/>
    <property type="match status" value="1"/>
</dbReference>
<dbReference type="PANTHER" id="PTHR11920">
    <property type="entry name" value="GUANYLYL CYCLASE"/>
    <property type="match status" value="1"/>
</dbReference>
<dbReference type="Pfam" id="PF00211">
    <property type="entry name" value="Guanylate_cyc"/>
    <property type="match status" value="1"/>
</dbReference>
<reference evidence="13 14" key="1">
    <citation type="submission" date="2021-03" db="EMBL/GenBank/DDBJ databases">
        <title>Metabolic Capacity of the Antarctic Cyanobacterium Phormidium pseudopriestleyi that Sustains Oxygenic Photosynthesis in the Presence of Hydrogen Sulfide.</title>
        <authorList>
            <person name="Lumian J.E."/>
            <person name="Jungblut A.D."/>
            <person name="Dillon M.L."/>
            <person name="Hawes I."/>
            <person name="Doran P.T."/>
            <person name="Mackey T.J."/>
            <person name="Dick G.J."/>
            <person name="Grettenberger C.L."/>
            <person name="Sumner D.Y."/>
        </authorList>
    </citation>
    <scope>NUCLEOTIDE SEQUENCE [LARGE SCALE GENOMIC DNA]</scope>
    <source>
        <strain evidence="13 14">FRX01</strain>
    </source>
</reference>
<dbReference type="InterPro" id="IPR001054">
    <property type="entry name" value="A/G_cyclase"/>
</dbReference>
<keyword evidence="5 10" id="KW-0472">Membrane</keyword>
<proteinExistence type="inferred from homology"/>
<evidence type="ECO:0000259" key="12">
    <source>
        <dbReference type="PROSITE" id="PS50885"/>
    </source>
</evidence>
<dbReference type="InterPro" id="IPR018297">
    <property type="entry name" value="A/G_cyclase_CS"/>
</dbReference>
<dbReference type="SMART" id="SM00044">
    <property type="entry name" value="CYCc"/>
    <property type="match status" value="1"/>
</dbReference>
<evidence type="ECO:0000256" key="9">
    <source>
        <dbReference type="SAM" id="MobiDB-lite"/>
    </source>
</evidence>
<keyword evidence="8" id="KW-0175">Coiled coil</keyword>
<dbReference type="SUPFAM" id="SSF55073">
    <property type="entry name" value="Nucleotide cyclase"/>
    <property type="match status" value="1"/>
</dbReference>
<feature type="coiled-coil region" evidence="8">
    <location>
        <begin position="234"/>
        <end position="268"/>
    </location>
</feature>
<dbReference type="CDD" id="cd06225">
    <property type="entry name" value="HAMP"/>
    <property type="match status" value="1"/>
</dbReference>
<evidence type="ECO:0000256" key="7">
    <source>
        <dbReference type="RuleBase" id="RU000405"/>
    </source>
</evidence>
<evidence type="ECO:0000313" key="13">
    <source>
        <dbReference type="EMBL" id="MBO0352334.1"/>
    </source>
</evidence>
<feature type="transmembrane region" description="Helical" evidence="10">
    <location>
        <begin position="162"/>
        <end position="190"/>
    </location>
</feature>
<dbReference type="InterPro" id="IPR029787">
    <property type="entry name" value="Nucleotide_cyclase"/>
</dbReference>
<evidence type="ECO:0000256" key="4">
    <source>
        <dbReference type="ARBA" id="ARBA00022989"/>
    </source>
</evidence>
<evidence type="ECO:0000259" key="11">
    <source>
        <dbReference type="PROSITE" id="PS50125"/>
    </source>
</evidence>
<feature type="domain" description="HAMP" evidence="12">
    <location>
        <begin position="189"/>
        <end position="246"/>
    </location>
</feature>
<dbReference type="InterPro" id="IPR050401">
    <property type="entry name" value="Cyclic_nucleotide_synthase"/>
</dbReference>
<keyword evidence="14" id="KW-1185">Reference proteome</keyword>
<accession>A0ABS3FYX0</accession>
<keyword evidence="6 7" id="KW-0456">Lyase</keyword>
<evidence type="ECO:0000256" key="5">
    <source>
        <dbReference type="ARBA" id="ARBA00023136"/>
    </source>
</evidence>
<comment type="similarity">
    <text evidence="7">Belongs to the adenylyl cyclase class-4/guanylyl cyclase family.</text>
</comment>
<evidence type="ECO:0000256" key="10">
    <source>
        <dbReference type="SAM" id="Phobius"/>
    </source>
</evidence>
<organism evidence="13 14">
    <name type="scientific">Phormidium pseudopriestleyi FRX01</name>
    <dbReference type="NCBI Taxonomy" id="1759528"/>
    <lineage>
        <taxon>Bacteria</taxon>
        <taxon>Bacillati</taxon>
        <taxon>Cyanobacteriota</taxon>
        <taxon>Cyanophyceae</taxon>
        <taxon>Oscillatoriophycideae</taxon>
        <taxon>Oscillatoriales</taxon>
        <taxon>Oscillatoriaceae</taxon>
        <taxon>Phormidium</taxon>
    </lineage>
</organism>
<feature type="region of interest" description="Disordered" evidence="9">
    <location>
        <begin position="482"/>
        <end position="501"/>
    </location>
</feature>
<evidence type="ECO:0000256" key="3">
    <source>
        <dbReference type="ARBA" id="ARBA00022741"/>
    </source>
</evidence>
<dbReference type="CDD" id="cd07302">
    <property type="entry name" value="CHD"/>
    <property type="match status" value="1"/>
</dbReference>
<dbReference type="PANTHER" id="PTHR11920:SF335">
    <property type="entry name" value="GUANYLATE CYCLASE"/>
    <property type="match status" value="1"/>
</dbReference>
<dbReference type="PROSITE" id="PS50885">
    <property type="entry name" value="HAMP"/>
    <property type="match status" value="1"/>
</dbReference>
<dbReference type="RefSeq" id="WP_207090745.1">
    <property type="nucleotide sequence ID" value="NZ_JAFLQW010000674.1"/>
</dbReference>
<feature type="compositionally biased region" description="Polar residues" evidence="9">
    <location>
        <begin position="484"/>
        <end position="501"/>
    </location>
</feature>
<dbReference type="Proteomes" id="UP000664844">
    <property type="component" value="Unassembled WGS sequence"/>
</dbReference>
<keyword evidence="4 10" id="KW-1133">Transmembrane helix</keyword>
<dbReference type="PROSITE" id="PS00452">
    <property type="entry name" value="GUANYLATE_CYCLASE_1"/>
    <property type="match status" value="1"/>
</dbReference>
<evidence type="ECO:0000313" key="14">
    <source>
        <dbReference type="Proteomes" id="UP000664844"/>
    </source>
</evidence>
<keyword evidence="2 10" id="KW-0812">Transmembrane</keyword>
<feature type="domain" description="Guanylate cyclase" evidence="11">
    <location>
        <begin position="300"/>
        <end position="427"/>
    </location>
</feature>
<sequence>MLNGFTSMFNLLNARLSRRIALWVFISIVVVEALILLPSAYRRENELIQHLEDVGVATISPLLRLCGTQITAPKIKEVAQQLMLKSRVAGGHIYTHDGEAIGSFGEATELNFNTVMNAPSVRLSTLDGNRYEMAMWTETQGNRYLVIMRLDSSQIKVELKAFIIRIFGLVILICIFVTLATLAALAPAVIVPILKLRKALIAVGESPGKVNGDLDCLALAKNRRDELGDVLIDFNRMNHQINRYFQEIQESKKELENLVDEVGIARDQSEKLLLNILPHTIAQQLKQGVYPIAESFPNATVLFADLVGFTQLSTEVPAVELVELLNKIFSIFDRLAEQYGVEKIKTIGDAYMVVGGLPQPHPDCAKAIAEMALDMQREVRQLAAETGTPLSIRIGINNGPVVAGVIGIKKFIYDLWGDAVNTASRMESHGIPGQIQVSEVTYFLLRDRFQFESRGTINVKGKGMMKTYLLLGLKEEPTEEFKVTASSSTGLADPASSSQGH</sequence>
<comment type="caution">
    <text evidence="13">The sequence shown here is derived from an EMBL/GenBank/DDBJ whole genome shotgun (WGS) entry which is preliminary data.</text>
</comment>
<evidence type="ECO:0000256" key="2">
    <source>
        <dbReference type="ARBA" id="ARBA00022692"/>
    </source>
</evidence>